<name>A0A915JFJ6_ROMCU</name>
<organism evidence="2 3">
    <name type="scientific">Romanomermis culicivorax</name>
    <name type="common">Nematode worm</name>
    <dbReference type="NCBI Taxonomy" id="13658"/>
    <lineage>
        <taxon>Eukaryota</taxon>
        <taxon>Metazoa</taxon>
        <taxon>Ecdysozoa</taxon>
        <taxon>Nematoda</taxon>
        <taxon>Enoplea</taxon>
        <taxon>Dorylaimia</taxon>
        <taxon>Mermithida</taxon>
        <taxon>Mermithoidea</taxon>
        <taxon>Mermithidae</taxon>
        <taxon>Romanomermis</taxon>
    </lineage>
</organism>
<protein>
    <submittedName>
        <fullName evidence="3">Uncharacterized protein</fullName>
    </submittedName>
</protein>
<accession>A0A915JFJ6</accession>
<evidence type="ECO:0000313" key="3">
    <source>
        <dbReference type="WBParaSite" id="nRc.2.0.1.t25266-RA"/>
    </source>
</evidence>
<dbReference type="Proteomes" id="UP000887565">
    <property type="component" value="Unplaced"/>
</dbReference>
<keyword evidence="2" id="KW-1185">Reference proteome</keyword>
<proteinExistence type="predicted"/>
<evidence type="ECO:0000256" key="1">
    <source>
        <dbReference type="SAM" id="MobiDB-lite"/>
    </source>
</evidence>
<feature type="region of interest" description="Disordered" evidence="1">
    <location>
        <begin position="1"/>
        <end position="35"/>
    </location>
</feature>
<dbReference type="WBParaSite" id="nRc.2.0.1.t25266-RA">
    <property type="protein sequence ID" value="nRc.2.0.1.t25266-RA"/>
    <property type="gene ID" value="nRc.2.0.1.g25266"/>
</dbReference>
<evidence type="ECO:0000313" key="2">
    <source>
        <dbReference type="Proteomes" id="UP000887565"/>
    </source>
</evidence>
<sequence length="278" mass="30180">MLLNNENGKQVDQAAGKTSSSSLSSPPPAKPSGRPIPPRFFSAGEVLRPKLPGISCSGISKFTTELLLPLVEIFDDVLLAGQNVDDVIVVEKPDVVIVGVDDVILVEESFDDVIVTEISVGDVIVVEECVDDVIVVEETVDGVVAVERFIDDVKVVENVDDLEAVGDVAITFLYQISVDENLCSFSNSKKIRFKQKHNTYLDRGSYCNEEKSCGISSSYLEKRPETIKIFWRPIRPIDRIAVGGEILDADVVALVNSAAQVDEAVSRVDVIAYATGHS</sequence>
<reference evidence="3" key="1">
    <citation type="submission" date="2022-11" db="UniProtKB">
        <authorList>
            <consortium name="WormBaseParasite"/>
        </authorList>
    </citation>
    <scope>IDENTIFICATION</scope>
</reference>
<dbReference type="AlphaFoldDB" id="A0A915JFJ6"/>
<feature type="compositionally biased region" description="Pro residues" evidence="1">
    <location>
        <begin position="25"/>
        <end position="35"/>
    </location>
</feature>
<feature type="compositionally biased region" description="Polar residues" evidence="1">
    <location>
        <begin position="1"/>
        <end position="10"/>
    </location>
</feature>